<evidence type="ECO:0000313" key="3">
    <source>
        <dbReference type="EMBL" id="SEB46047.1"/>
    </source>
</evidence>
<keyword evidence="2" id="KW-1133">Transmembrane helix</keyword>
<accession>A0A1H4JIQ2</accession>
<feature type="region of interest" description="Disordered" evidence="1">
    <location>
        <begin position="217"/>
        <end position="243"/>
    </location>
</feature>
<feature type="transmembrane region" description="Helical" evidence="2">
    <location>
        <begin position="103"/>
        <end position="127"/>
    </location>
</feature>
<feature type="transmembrane region" description="Helical" evidence="2">
    <location>
        <begin position="7"/>
        <end position="30"/>
    </location>
</feature>
<feature type="transmembrane region" description="Helical" evidence="2">
    <location>
        <begin position="183"/>
        <end position="204"/>
    </location>
</feature>
<dbReference type="AlphaFoldDB" id="A0A1H4JIQ2"/>
<organism evidence="3 4">
    <name type="scientific">Amycolatopsis tolypomycina</name>
    <dbReference type="NCBI Taxonomy" id="208445"/>
    <lineage>
        <taxon>Bacteria</taxon>
        <taxon>Bacillati</taxon>
        <taxon>Actinomycetota</taxon>
        <taxon>Actinomycetes</taxon>
        <taxon>Pseudonocardiales</taxon>
        <taxon>Pseudonocardiaceae</taxon>
        <taxon>Amycolatopsis</taxon>
    </lineage>
</organism>
<gene>
    <name evidence="3" type="ORF">SAMN04489727_1930</name>
</gene>
<name>A0A1H4JIQ2_9PSEU</name>
<feature type="transmembrane region" description="Helical" evidence="2">
    <location>
        <begin position="76"/>
        <end position="97"/>
    </location>
</feature>
<dbReference type="InterPro" id="IPR038750">
    <property type="entry name" value="YczE/YyaS-like"/>
</dbReference>
<proteinExistence type="predicted"/>
<protein>
    <submittedName>
        <fullName evidence="3">Uncharacterized membrane protein YczE</fullName>
    </submittedName>
</protein>
<feature type="transmembrane region" description="Helical" evidence="2">
    <location>
        <begin position="50"/>
        <end position="69"/>
    </location>
</feature>
<dbReference type="PANTHER" id="PTHR40078:SF1">
    <property type="entry name" value="INTEGRAL MEMBRANE PROTEIN"/>
    <property type="match status" value="1"/>
</dbReference>
<reference evidence="4" key="1">
    <citation type="submission" date="2016-10" db="EMBL/GenBank/DDBJ databases">
        <authorList>
            <person name="Varghese N."/>
            <person name="Submissions S."/>
        </authorList>
    </citation>
    <scope>NUCLEOTIDE SEQUENCE [LARGE SCALE GENOMIC DNA]</scope>
    <source>
        <strain evidence="4">DSM 44544</strain>
    </source>
</reference>
<keyword evidence="2" id="KW-0812">Transmembrane</keyword>
<sequence>MISDYRLIARVGALAAGTTAMGGGISLLVWSRLGMLPMDVLHLGVSRASGWTFGESLLACQFLLALTFIPLRIRPGLGTAAALVIPAAVADILLAILPSPDGLPLRVAAFLIGAPLFCGGVAVYLLANLGWLPRDGIMLALAGARDDIGRTRSWRTALVRMGLDAAFVAAGAALLGPANALRAGALAPGTVLLALVSGPLIVLFRRLIARVSGFSPQSTQAAPRHGTGRHRRTQPTHARSDSA</sequence>
<dbReference type="Pfam" id="PF19700">
    <property type="entry name" value="DUF6198"/>
    <property type="match status" value="1"/>
</dbReference>
<evidence type="ECO:0000256" key="2">
    <source>
        <dbReference type="SAM" id="Phobius"/>
    </source>
</evidence>
<keyword evidence="2" id="KW-0472">Membrane</keyword>
<evidence type="ECO:0000256" key="1">
    <source>
        <dbReference type="SAM" id="MobiDB-lite"/>
    </source>
</evidence>
<dbReference type="EMBL" id="FNSO01000003">
    <property type="protein sequence ID" value="SEB46047.1"/>
    <property type="molecule type" value="Genomic_DNA"/>
</dbReference>
<feature type="transmembrane region" description="Helical" evidence="2">
    <location>
        <begin position="157"/>
        <end position="177"/>
    </location>
</feature>
<dbReference type="STRING" id="208445.SAMN04489727_1930"/>
<evidence type="ECO:0000313" key="4">
    <source>
        <dbReference type="Proteomes" id="UP000199622"/>
    </source>
</evidence>
<dbReference type="PANTHER" id="PTHR40078">
    <property type="entry name" value="INTEGRAL MEMBRANE PROTEIN-RELATED"/>
    <property type="match status" value="1"/>
</dbReference>
<keyword evidence="4" id="KW-1185">Reference proteome</keyword>
<dbReference type="Proteomes" id="UP000199622">
    <property type="component" value="Unassembled WGS sequence"/>
</dbReference>